<keyword evidence="3" id="KW-0804">Transcription</keyword>
<dbReference type="HOGENOM" id="CLU_037628_6_1_12"/>
<dbReference type="Gene3D" id="3.40.50.2300">
    <property type="match status" value="2"/>
</dbReference>
<dbReference type="EMBL" id="CP003155">
    <property type="protein sequence ID" value="AEV27906.1"/>
    <property type="molecule type" value="Genomic_DNA"/>
</dbReference>
<dbReference type="InterPro" id="IPR028082">
    <property type="entry name" value="Peripla_BP_I"/>
</dbReference>
<evidence type="ECO:0000256" key="2">
    <source>
        <dbReference type="ARBA" id="ARBA00023125"/>
    </source>
</evidence>
<proteinExistence type="predicted"/>
<dbReference type="eggNOG" id="COG1609">
    <property type="taxonomic scope" value="Bacteria"/>
</dbReference>
<dbReference type="PANTHER" id="PTHR30146">
    <property type="entry name" value="LACI-RELATED TRANSCRIPTIONAL REPRESSOR"/>
    <property type="match status" value="1"/>
</dbReference>
<evidence type="ECO:0000256" key="1">
    <source>
        <dbReference type="ARBA" id="ARBA00023015"/>
    </source>
</evidence>
<dbReference type="SMART" id="SM00354">
    <property type="entry name" value="HTH_LACI"/>
    <property type="match status" value="1"/>
</dbReference>
<feature type="domain" description="HTH lacI-type" evidence="4">
    <location>
        <begin position="3"/>
        <end position="57"/>
    </location>
</feature>
<organism evidence="5 6">
    <name type="scientific">Sphaerochaeta pleomorpha (strain ATCC BAA-1885 / DSM 22778 / Grapes)</name>
    <dbReference type="NCBI Taxonomy" id="158190"/>
    <lineage>
        <taxon>Bacteria</taxon>
        <taxon>Pseudomonadati</taxon>
        <taxon>Spirochaetota</taxon>
        <taxon>Spirochaetia</taxon>
        <taxon>Spirochaetales</taxon>
        <taxon>Sphaerochaetaceae</taxon>
        <taxon>Sphaerochaeta</taxon>
    </lineage>
</organism>
<dbReference type="SUPFAM" id="SSF47413">
    <property type="entry name" value="lambda repressor-like DNA-binding domains"/>
    <property type="match status" value="1"/>
</dbReference>
<dbReference type="KEGG" id="sgp:SpiGrapes_0042"/>
<evidence type="ECO:0000256" key="3">
    <source>
        <dbReference type="ARBA" id="ARBA00023163"/>
    </source>
</evidence>
<keyword evidence="2" id="KW-0238">DNA-binding</keyword>
<dbReference type="RefSeq" id="WP_014268755.1">
    <property type="nucleotide sequence ID" value="NC_016633.1"/>
</dbReference>
<dbReference type="STRING" id="158190.SpiGrapes_0042"/>
<dbReference type="Gene3D" id="1.10.260.40">
    <property type="entry name" value="lambda repressor-like DNA-binding domains"/>
    <property type="match status" value="1"/>
</dbReference>
<dbReference type="Pfam" id="PF00356">
    <property type="entry name" value="LacI"/>
    <property type="match status" value="1"/>
</dbReference>
<dbReference type="Proteomes" id="UP000005632">
    <property type="component" value="Chromosome"/>
</dbReference>
<dbReference type="PROSITE" id="PS50932">
    <property type="entry name" value="HTH_LACI_2"/>
    <property type="match status" value="1"/>
</dbReference>
<dbReference type="PANTHER" id="PTHR30146:SF154">
    <property type="entry name" value="TRANSCRIPTION REGULATOR, MEMBER OF GALR FAMILY"/>
    <property type="match status" value="1"/>
</dbReference>
<dbReference type="SUPFAM" id="SSF53822">
    <property type="entry name" value="Periplasmic binding protein-like I"/>
    <property type="match status" value="1"/>
</dbReference>
<dbReference type="OrthoDB" id="369169at2"/>
<name>G8QT01_SPHPG</name>
<reference evidence="5 6" key="1">
    <citation type="submission" date="2011-11" db="EMBL/GenBank/DDBJ databases">
        <title>Complete sequence of Spirochaeta sp. grapes.</title>
        <authorList>
            <consortium name="US DOE Joint Genome Institute"/>
            <person name="Lucas S."/>
            <person name="Han J."/>
            <person name="Lapidus A."/>
            <person name="Cheng J.-F."/>
            <person name="Goodwin L."/>
            <person name="Pitluck S."/>
            <person name="Peters L."/>
            <person name="Ovchinnikova G."/>
            <person name="Munk A.C."/>
            <person name="Detter J.C."/>
            <person name="Han C."/>
            <person name="Tapia R."/>
            <person name="Land M."/>
            <person name="Hauser L."/>
            <person name="Kyrpides N."/>
            <person name="Ivanova N."/>
            <person name="Pagani I."/>
            <person name="Ritalahtilisa K."/>
            <person name="Loeffler F."/>
            <person name="Woyke T."/>
        </authorList>
    </citation>
    <scope>NUCLEOTIDE SEQUENCE [LARGE SCALE GENOMIC DNA]</scope>
    <source>
        <strain evidence="6">ATCC BAA-1885 / DSM 22778 / Grapes</strain>
    </source>
</reference>
<keyword evidence="1" id="KW-0805">Transcription regulation</keyword>
<dbReference type="GO" id="GO:0003700">
    <property type="term" value="F:DNA-binding transcription factor activity"/>
    <property type="evidence" value="ECO:0007669"/>
    <property type="project" value="TreeGrafter"/>
</dbReference>
<dbReference type="InterPro" id="IPR000843">
    <property type="entry name" value="HTH_LacI"/>
</dbReference>
<dbReference type="AlphaFoldDB" id="G8QT01"/>
<dbReference type="CDD" id="cd01392">
    <property type="entry name" value="HTH_LacI"/>
    <property type="match status" value="1"/>
</dbReference>
<dbReference type="InterPro" id="IPR010982">
    <property type="entry name" value="Lambda_DNA-bd_dom_sf"/>
</dbReference>
<accession>G8QT01</accession>
<dbReference type="GO" id="GO:0000976">
    <property type="term" value="F:transcription cis-regulatory region binding"/>
    <property type="evidence" value="ECO:0007669"/>
    <property type="project" value="TreeGrafter"/>
</dbReference>
<evidence type="ECO:0000313" key="6">
    <source>
        <dbReference type="Proteomes" id="UP000005632"/>
    </source>
</evidence>
<sequence>MTPTRNQVAEKAKVSSATVSRVFNKSGSVSPQLRDAVLAAAKELGYTPNKAAGMLRRRGTGVIAFVEIKKGARPYYWGNLSSFDWFFGRALRGIQEAVKESSWQLRFYSVSSKQELVALCNQCDGILAYDVDTIAEAQLFEGLPIPYVLAHHLEDYHDQHCIYTDNVLGGKLQGKFLQERGCVSPLYITGYTDSVMAHKHRLEGFLSVFPKAEILNSEVGSEHAIDGILSFVKEKVSRKEIDSIAAVNDLTLFELLLKMPCSLPSVGYDASPFYRLFSGPVASVDIQSGELYKVACRQLVSVLNGGEVKRLSIEPKLVLLGKQRDYV</sequence>
<protein>
    <submittedName>
        <fullName evidence="5">Transcriptional regulator</fullName>
    </submittedName>
</protein>
<keyword evidence="6" id="KW-1185">Reference proteome</keyword>
<evidence type="ECO:0000313" key="5">
    <source>
        <dbReference type="EMBL" id="AEV27906.1"/>
    </source>
</evidence>
<gene>
    <name evidence="5" type="ordered locus">SpiGrapes_0042</name>
</gene>
<evidence type="ECO:0000259" key="4">
    <source>
        <dbReference type="PROSITE" id="PS50932"/>
    </source>
</evidence>